<dbReference type="PROSITE" id="PS51194">
    <property type="entry name" value="HELICASE_CTER"/>
    <property type="match status" value="1"/>
</dbReference>
<evidence type="ECO:0000256" key="1">
    <source>
        <dbReference type="ARBA" id="ARBA00012552"/>
    </source>
</evidence>
<dbReference type="Gene3D" id="3.40.50.300">
    <property type="entry name" value="P-loop containing nucleotide triphosphate hydrolases"/>
    <property type="match status" value="2"/>
</dbReference>
<dbReference type="SUPFAM" id="SSF52540">
    <property type="entry name" value="P-loop containing nucleoside triphosphate hydrolases"/>
    <property type="match status" value="1"/>
</dbReference>
<dbReference type="EC" id="3.6.4.13" evidence="1"/>
<sequence length="984" mass="107987">MGLMFPPCPAANLDLMFADKKRYKQHSVMSTSWADVADSDNAASRAKPAYVPPHLRNRQSEPAAPFPGNDRGGYGGQPSRWAPGGGVGYRADAGRAGYGHGGRGTTGGGGGWNNRGGGGGGWDREVNPFGDDVDLEPAFNDQENTGINFDAYEDIPIETSGGNVPPPVNTFAEIDLGEALNLNIRRCKYVRPTPVQRHAIPILLAQRDLMACAQTGSGKTAAFCFPIISGILRDQNPQRPRGSRTVYPLAVILSPTRELASQIHDEAKKFSYQTGVKVVVAYGGTPINQQLRELERGVDILVATPGRLNDLLERARVSMQMIKFLALDEADRMLDMGFEPQIRKIVEEMDMPPRGMRQTMLFSATFPSEIQRLAADFLANYIFLAVGRVGSSTDLIAQRVEFVHESDKKSHLMDLLHAQRETGNHDKQSLTLVFVETKRGADSLENWLCMNDFPATTIHGDRTQQEREVALKSFKSGRTPILVATDVAARGLDIPHVAHVVNFDLPNDIDDYVHRIGRTGRAGKSGVATAFFNEKNAQLARQLAELMQEANQEVPEWLTRYASRASFGGGKKRSGGRFGGRDFRREGSYGSRGGGSGGGGNDYYGGGGGYGGGGYGGAPSGGYGGQVTSAIMESKKVMEEEEEMWRREIVTSVMRIVSTRLPQRDLISLLLVSPWLYRTLVSYPSIWLNIDLRERTNAGDRLLAALSLPRYRQVKHINLEFSQGVEDSHLQLVKSQCHDALSSLECLNLNGCQKISDSGIEAITSICPKLKVISIYWNVRVTDDCIRHLVKNCRNIIDLNLSGCKSITDKGMQLVAESYQDLESLNITRCVKITDDGLLHVLHKCSSLQTLNLYALSGFTDEAYKKISLLAELRFLDLCGAQNLSDEGLGHIAKCNKLESLNLTWCVRITDAGVITIANSCTSLEFLSLFGIVGVTDRCLEALSHTCSATLTTLDVNGCIGIKRRSREELLQMFPRLICFKVHS</sequence>
<dbReference type="Pfam" id="PF00270">
    <property type="entry name" value="DEAD"/>
    <property type="match status" value="1"/>
</dbReference>
<keyword evidence="2" id="KW-0547">Nucleotide-binding</keyword>
<gene>
    <name evidence="13" type="ORF">HID58_082520</name>
</gene>
<evidence type="ECO:0000259" key="11">
    <source>
        <dbReference type="PROSITE" id="PS51194"/>
    </source>
</evidence>
<dbReference type="InterPro" id="IPR001611">
    <property type="entry name" value="Leu-rich_rpt"/>
</dbReference>
<feature type="domain" description="DEAD-box RNA helicase Q" evidence="12">
    <location>
        <begin position="169"/>
        <end position="197"/>
    </location>
</feature>
<dbReference type="PROSITE" id="PS51195">
    <property type="entry name" value="Q_MOTIF"/>
    <property type="match status" value="1"/>
</dbReference>
<feature type="short sequence motif" description="Q motif" evidence="8">
    <location>
        <begin position="169"/>
        <end position="197"/>
    </location>
</feature>
<dbReference type="InterPro" id="IPR006553">
    <property type="entry name" value="Leu-rich_rpt_Cys-con_subtyp"/>
</dbReference>
<evidence type="ECO:0000256" key="4">
    <source>
        <dbReference type="ARBA" id="ARBA00022806"/>
    </source>
</evidence>
<dbReference type="InterPro" id="IPR044763">
    <property type="entry name" value="Ded1/Dbp1_DEADc"/>
</dbReference>
<organism evidence="13 14">
    <name type="scientific">Brassica napus</name>
    <name type="common">Rape</name>
    <dbReference type="NCBI Taxonomy" id="3708"/>
    <lineage>
        <taxon>Eukaryota</taxon>
        <taxon>Viridiplantae</taxon>
        <taxon>Streptophyta</taxon>
        <taxon>Embryophyta</taxon>
        <taxon>Tracheophyta</taxon>
        <taxon>Spermatophyta</taxon>
        <taxon>Magnoliopsida</taxon>
        <taxon>eudicotyledons</taxon>
        <taxon>Gunneridae</taxon>
        <taxon>Pentapetalae</taxon>
        <taxon>rosids</taxon>
        <taxon>malvids</taxon>
        <taxon>Brassicales</taxon>
        <taxon>Brassicaceae</taxon>
        <taxon>Brassiceae</taxon>
        <taxon>Brassica</taxon>
    </lineage>
</organism>
<dbReference type="SMART" id="SM00487">
    <property type="entry name" value="DEXDc"/>
    <property type="match status" value="1"/>
</dbReference>
<evidence type="ECO:0000313" key="14">
    <source>
        <dbReference type="Proteomes" id="UP000824890"/>
    </source>
</evidence>
<reference evidence="13 14" key="1">
    <citation type="submission" date="2021-05" db="EMBL/GenBank/DDBJ databases">
        <title>Genome Assembly of Synthetic Allotetraploid Brassica napus Reveals Homoeologous Exchanges between Subgenomes.</title>
        <authorList>
            <person name="Davis J.T."/>
        </authorList>
    </citation>
    <scope>NUCLEOTIDE SEQUENCE [LARGE SCALE GENOMIC DNA]</scope>
    <source>
        <strain evidence="14">cv. Da-Ae</strain>
        <tissue evidence="13">Seedling</tissue>
    </source>
</reference>
<dbReference type="InterPro" id="IPR001650">
    <property type="entry name" value="Helicase_C-like"/>
</dbReference>
<evidence type="ECO:0000256" key="8">
    <source>
        <dbReference type="PROSITE-ProRule" id="PRU00552"/>
    </source>
</evidence>
<feature type="compositionally biased region" description="Gly residues" evidence="9">
    <location>
        <begin position="100"/>
        <end position="121"/>
    </location>
</feature>
<keyword evidence="6" id="KW-0694">RNA-binding</keyword>
<accession>A0ABQ7YAT9</accession>
<dbReference type="InterPro" id="IPR014001">
    <property type="entry name" value="Helicase_ATP-bd"/>
</dbReference>
<evidence type="ECO:0000256" key="6">
    <source>
        <dbReference type="ARBA" id="ARBA00022884"/>
    </source>
</evidence>
<comment type="caution">
    <text evidence="13">The sequence shown here is derived from an EMBL/GenBank/DDBJ whole genome shotgun (WGS) entry which is preliminary data.</text>
</comment>
<dbReference type="CDD" id="cd18787">
    <property type="entry name" value="SF2_C_DEAD"/>
    <property type="match status" value="1"/>
</dbReference>
<evidence type="ECO:0000256" key="7">
    <source>
        <dbReference type="ARBA" id="ARBA00047984"/>
    </source>
</evidence>
<proteinExistence type="predicted"/>
<feature type="region of interest" description="Disordered" evidence="9">
    <location>
        <begin position="50"/>
        <end position="88"/>
    </location>
</feature>
<dbReference type="PANTHER" id="PTHR47958">
    <property type="entry name" value="ATP-DEPENDENT RNA HELICASE DBP3"/>
    <property type="match status" value="1"/>
</dbReference>
<evidence type="ECO:0000259" key="10">
    <source>
        <dbReference type="PROSITE" id="PS51192"/>
    </source>
</evidence>
<comment type="catalytic activity">
    <reaction evidence="7">
        <text>ATP + H2O = ADP + phosphate + H(+)</text>
        <dbReference type="Rhea" id="RHEA:13065"/>
        <dbReference type="ChEBI" id="CHEBI:15377"/>
        <dbReference type="ChEBI" id="CHEBI:15378"/>
        <dbReference type="ChEBI" id="CHEBI:30616"/>
        <dbReference type="ChEBI" id="CHEBI:43474"/>
        <dbReference type="ChEBI" id="CHEBI:456216"/>
        <dbReference type="EC" id="3.6.4.13"/>
    </reaction>
</comment>
<dbReference type="InterPro" id="IPR014014">
    <property type="entry name" value="RNA_helicase_DEAD_Q_motif"/>
</dbReference>
<evidence type="ECO:0000256" key="9">
    <source>
        <dbReference type="SAM" id="MobiDB-lite"/>
    </source>
</evidence>
<dbReference type="Gene3D" id="3.80.10.10">
    <property type="entry name" value="Ribonuclease Inhibitor"/>
    <property type="match status" value="2"/>
</dbReference>
<evidence type="ECO:0000256" key="2">
    <source>
        <dbReference type="ARBA" id="ARBA00022741"/>
    </source>
</evidence>
<evidence type="ECO:0000259" key="12">
    <source>
        <dbReference type="PROSITE" id="PS51195"/>
    </source>
</evidence>
<dbReference type="InterPro" id="IPR011545">
    <property type="entry name" value="DEAD/DEAH_box_helicase_dom"/>
</dbReference>
<protein>
    <recommendedName>
        <fullName evidence="1">RNA helicase</fullName>
        <ecNumber evidence="1">3.6.4.13</ecNumber>
    </recommendedName>
</protein>
<dbReference type="SMART" id="SM00490">
    <property type="entry name" value="HELICc"/>
    <property type="match status" value="1"/>
</dbReference>
<keyword evidence="5" id="KW-0067">ATP-binding</keyword>
<feature type="region of interest" description="Disordered" evidence="9">
    <location>
        <begin position="567"/>
        <end position="598"/>
    </location>
</feature>
<dbReference type="PROSITE" id="PS51192">
    <property type="entry name" value="HELICASE_ATP_BIND_1"/>
    <property type="match status" value="1"/>
</dbReference>
<feature type="region of interest" description="Disordered" evidence="9">
    <location>
        <begin position="100"/>
        <end position="130"/>
    </location>
</feature>
<keyword evidence="4" id="KW-0347">Helicase</keyword>
<name>A0ABQ7YAT9_BRANA</name>
<dbReference type="Pfam" id="PF13516">
    <property type="entry name" value="LRR_6"/>
    <property type="match status" value="1"/>
</dbReference>
<dbReference type="SUPFAM" id="SSF52047">
    <property type="entry name" value="RNI-like"/>
    <property type="match status" value="1"/>
</dbReference>
<dbReference type="InterPro" id="IPR057207">
    <property type="entry name" value="FBXL15_LRR"/>
</dbReference>
<dbReference type="SMART" id="SM00367">
    <property type="entry name" value="LRR_CC"/>
    <property type="match status" value="7"/>
</dbReference>
<dbReference type="InterPro" id="IPR032675">
    <property type="entry name" value="LRR_dom_sf"/>
</dbReference>
<dbReference type="CDD" id="cd17967">
    <property type="entry name" value="DEADc_DDX3_DDX4"/>
    <property type="match status" value="1"/>
</dbReference>
<dbReference type="Pfam" id="PF00271">
    <property type="entry name" value="Helicase_C"/>
    <property type="match status" value="1"/>
</dbReference>
<feature type="domain" description="Helicase C-terminal" evidence="11">
    <location>
        <begin position="411"/>
        <end position="562"/>
    </location>
</feature>
<dbReference type="Proteomes" id="UP000824890">
    <property type="component" value="Unassembled WGS sequence"/>
</dbReference>
<dbReference type="EMBL" id="JAGKQM010000018">
    <property type="protein sequence ID" value="KAH0865309.1"/>
    <property type="molecule type" value="Genomic_DNA"/>
</dbReference>
<evidence type="ECO:0000313" key="13">
    <source>
        <dbReference type="EMBL" id="KAH0865309.1"/>
    </source>
</evidence>
<keyword evidence="14" id="KW-1185">Reference proteome</keyword>
<dbReference type="Pfam" id="PF25372">
    <property type="entry name" value="DUF7885"/>
    <property type="match status" value="1"/>
</dbReference>
<feature type="domain" description="Helicase ATP-binding" evidence="10">
    <location>
        <begin position="200"/>
        <end position="384"/>
    </location>
</feature>
<dbReference type="InterPro" id="IPR027417">
    <property type="entry name" value="P-loop_NTPase"/>
</dbReference>
<evidence type="ECO:0000256" key="3">
    <source>
        <dbReference type="ARBA" id="ARBA00022801"/>
    </source>
</evidence>
<keyword evidence="3" id="KW-0378">Hydrolase</keyword>
<evidence type="ECO:0000256" key="5">
    <source>
        <dbReference type="ARBA" id="ARBA00022840"/>
    </source>
</evidence>